<evidence type="ECO:0000259" key="4">
    <source>
        <dbReference type="Pfam" id="PF01612"/>
    </source>
</evidence>
<keyword evidence="1" id="KW-0540">Nuclease</keyword>
<reference evidence="5" key="1">
    <citation type="submission" date="2020-11" db="EMBL/GenBank/DDBJ databases">
        <authorList>
            <consortium name="DOE Joint Genome Institute"/>
            <person name="Ahrendt S."/>
            <person name="Riley R."/>
            <person name="Andreopoulos W."/>
            <person name="Labutti K."/>
            <person name="Pangilinan J."/>
            <person name="Ruiz-Duenas F.J."/>
            <person name="Barrasa J.M."/>
            <person name="Sanchez-Garcia M."/>
            <person name="Camarero S."/>
            <person name="Miyauchi S."/>
            <person name="Serrano A."/>
            <person name="Linde D."/>
            <person name="Babiker R."/>
            <person name="Drula E."/>
            <person name="Ayuso-Fernandez I."/>
            <person name="Pacheco R."/>
            <person name="Padilla G."/>
            <person name="Ferreira P."/>
            <person name="Barriuso J."/>
            <person name="Kellner H."/>
            <person name="Castanera R."/>
            <person name="Alfaro M."/>
            <person name="Ramirez L."/>
            <person name="Pisabarro A.G."/>
            <person name="Kuo A."/>
            <person name="Tritt A."/>
            <person name="Lipzen A."/>
            <person name="He G."/>
            <person name="Yan M."/>
            <person name="Ng V."/>
            <person name="Cullen D."/>
            <person name="Martin F."/>
            <person name="Rosso M.-N."/>
            <person name="Henrissat B."/>
            <person name="Hibbett D."/>
            <person name="Martinez A.T."/>
            <person name="Grigoriev I.V."/>
        </authorList>
    </citation>
    <scope>NUCLEOTIDE SEQUENCE</scope>
    <source>
        <strain evidence="5">CIRM-BRFM 674</strain>
    </source>
</reference>
<dbReference type="AlphaFoldDB" id="A0A9P5ZDZ1"/>
<dbReference type="GO" id="GO:0005737">
    <property type="term" value="C:cytoplasm"/>
    <property type="evidence" value="ECO:0007669"/>
    <property type="project" value="TreeGrafter"/>
</dbReference>
<evidence type="ECO:0000256" key="2">
    <source>
        <dbReference type="ARBA" id="ARBA00022801"/>
    </source>
</evidence>
<accession>A0A9P5ZDZ1</accession>
<dbReference type="OrthoDB" id="1920326at2759"/>
<feature type="region of interest" description="Disordered" evidence="3">
    <location>
        <begin position="441"/>
        <end position="463"/>
    </location>
</feature>
<gene>
    <name evidence="5" type="ORF">BDN70DRAFT_927760</name>
</gene>
<dbReference type="PANTHER" id="PTHR13620:SF104">
    <property type="entry name" value="EXONUCLEASE 3'-5' DOMAIN-CONTAINING PROTEIN 2"/>
    <property type="match status" value="1"/>
</dbReference>
<organism evidence="5 6">
    <name type="scientific">Pholiota conissans</name>
    <dbReference type="NCBI Taxonomy" id="109636"/>
    <lineage>
        <taxon>Eukaryota</taxon>
        <taxon>Fungi</taxon>
        <taxon>Dikarya</taxon>
        <taxon>Basidiomycota</taxon>
        <taxon>Agaricomycotina</taxon>
        <taxon>Agaricomycetes</taxon>
        <taxon>Agaricomycetidae</taxon>
        <taxon>Agaricales</taxon>
        <taxon>Agaricineae</taxon>
        <taxon>Strophariaceae</taxon>
        <taxon>Pholiota</taxon>
    </lineage>
</organism>
<dbReference type="InterPro" id="IPR036397">
    <property type="entry name" value="RNaseH_sf"/>
</dbReference>
<dbReference type="InterPro" id="IPR051132">
    <property type="entry name" value="3-5_Exonuclease_domain"/>
</dbReference>
<dbReference type="SUPFAM" id="SSF53098">
    <property type="entry name" value="Ribonuclease H-like"/>
    <property type="match status" value="1"/>
</dbReference>
<dbReference type="Gene3D" id="3.30.420.10">
    <property type="entry name" value="Ribonuclease H-like superfamily/Ribonuclease H"/>
    <property type="match status" value="1"/>
</dbReference>
<dbReference type="GO" id="GO:0003676">
    <property type="term" value="F:nucleic acid binding"/>
    <property type="evidence" value="ECO:0007669"/>
    <property type="project" value="InterPro"/>
</dbReference>
<name>A0A9P5ZDZ1_9AGAR</name>
<keyword evidence="2" id="KW-0378">Hydrolase</keyword>
<evidence type="ECO:0000256" key="1">
    <source>
        <dbReference type="ARBA" id="ARBA00022722"/>
    </source>
</evidence>
<dbReference type="CDD" id="cd06141">
    <property type="entry name" value="WRN_exo"/>
    <property type="match status" value="1"/>
</dbReference>
<comment type="caution">
    <text evidence="5">The sequence shown here is derived from an EMBL/GenBank/DDBJ whole genome shotgun (WGS) entry which is preliminary data.</text>
</comment>
<protein>
    <submittedName>
        <fullName evidence="5">Ribonuclease H-like protein</fullName>
    </submittedName>
</protein>
<dbReference type="EMBL" id="MU155137">
    <property type="protein sequence ID" value="KAF9485225.1"/>
    <property type="molecule type" value="Genomic_DNA"/>
</dbReference>
<sequence length="463" mass="51609">MFGRHHFEPLSLSNESKGYACYLPSVRVLRDFYLRFIGPFQDHTAILSARVVQVDHSLKVSKHLGKLNSVPNLAAFHASVKEHCESQFLVMIMRKFQRKIIAMLGAFLNFLETYRQRLVKASNDNRNDIDPEPDPTLVLPSDSAIHVLSSVQQVNARLKYIMNKIPGDKEFYVAIDTEWAVDPHTRIAGPTALLSMTFGREIILIPLVKYYRGGKLHLPRMLLAFLRAPNIRKVGVRVSADILRLFRDCGFTLENDAPFSGALNLGIIAKEAGISTSAGIGLFELCIRVLGRFLPKDPGITISTEWELDPLPDEHIRYAALDAYATWAVFKAISTLTIGKRVEKNKTPPGTRISLLSTDYSDIIAFGQISLDQPSEHGGINISKSRILVNISEVVQPEHRVSVNPPSAVQPEILSSFGPAPFTLVCQVRHLRVRAHISDLPLMPQSASPPTKIKKLNQASEKQ</sequence>
<dbReference type="InterPro" id="IPR012337">
    <property type="entry name" value="RNaseH-like_sf"/>
</dbReference>
<dbReference type="PANTHER" id="PTHR13620">
    <property type="entry name" value="3-5 EXONUCLEASE"/>
    <property type="match status" value="1"/>
</dbReference>
<dbReference type="GO" id="GO:0005634">
    <property type="term" value="C:nucleus"/>
    <property type="evidence" value="ECO:0007669"/>
    <property type="project" value="TreeGrafter"/>
</dbReference>
<feature type="domain" description="3'-5' exonuclease" evidence="4">
    <location>
        <begin position="158"/>
        <end position="334"/>
    </location>
</feature>
<dbReference type="Proteomes" id="UP000807469">
    <property type="component" value="Unassembled WGS sequence"/>
</dbReference>
<dbReference type="GO" id="GO:0006139">
    <property type="term" value="P:nucleobase-containing compound metabolic process"/>
    <property type="evidence" value="ECO:0007669"/>
    <property type="project" value="InterPro"/>
</dbReference>
<evidence type="ECO:0000256" key="3">
    <source>
        <dbReference type="SAM" id="MobiDB-lite"/>
    </source>
</evidence>
<keyword evidence="6" id="KW-1185">Reference proteome</keyword>
<dbReference type="InterPro" id="IPR002562">
    <property type="entry name" value="3'-5'_exonuclease_dom"/>
</dbReference>
<proteinExistence type="predicted"/>
<dbReference type="Pfam" id="PF01612">
    <property type="entry name" value="DNA_pol_A_exo1"/>
    <property type="match status" value="1"/>
</dbReference>
<evidence type="ECO:0000313" key="5">
    <source>
        <dbReference type="EMBL" id="KAF9485225.1"/>
    </source>
</evidence>
<dbReference type="GO" id="GO:0008408">
    <property type="term" value="F:3'-5' exonuclease activity"/>
    <property type="evidence" value="ECO:0007669"/>
    <property type="project" value="InterPro"/>
</dbReference>
<evidence type="ECO:0000313" key="6">
    <source>
        <dbReference type="Proteomes" id="UP000807469"/>
    </source>
</evidence>